<comment type="caution">
    <text evidence="2">The sequence shown here is derived from an EMBL/GenBank/DDBJ whole genome shotgun (WGS) entry which is preliminary data.</text>
</comment>
<gene>
    <name evidence="2" type="ORF">EII21_04145</name>
</gene>
<dbReference type="Proteomes" id="UP000269923">
    <property type="component" value="Unassembled WGS sequence"/>
</dbReference>
<feature type="transmembrane region" description="Helical" evidence="1">
    <location>
        <begin position="6"/>
        <end position="26"/>
    </location>
</feature>
<evidence type="ECO:0000313" key="3">
    <source>
        <dbReference type="Proteomes" id="UP000269923"/>
    </source>
</evidence>
<dbReference type="AlphaFoldDB" id="A0A3P2AB13"/>
<reference evidence="2 3" key="1">
    <citation type="submission" date="2018-11" db="EMBL/GenBank/DDBJ databases">
        <title>Genomes From Bacteria Associated with the Canine Oral Cavity: a Test Case for Automated Genome-Based Taxonomic Assignment.</title>
        <authorList>
            <person name="Coil D.A."/>
            <person name="Jospin G."/>
            <person name="Darling A.E."/>
            <person name="Wallis C."/>
            <person name="Davis I.J."/>
            <person name="Harris S."/>
            <person name="Eisen J.A."/>
            <person name="Holcombe L.J."/>
            <person name="O'Flynn C."/>
        </authorList>
    </citation>
    <scope>NUCLEOTIDE SEQUENCE [LARGE SCALE GENOMIC DNA]</scope>
    <source>
        <strain evidence="2 3">COT-280</strain>
    </source>
</reference>
<dbReference type="EMBL" id="RQYC01000004">
    <property type="protein sequence ID" value="RRD90803.1"/>
    <property type="molecule type" value="Genomic_DNA"/>
</dbReference>
<keyword evidence="1" id="KW-0812">Transmembrane</keyword>
<proteinExistence type="predicted"/>
<dbReference type="RefSeq" id="WP_124794363.1">
    <property type="nucleotide sequence ID" value="NZ_RQYC01000004.1"/>
</dbReference>
<feature type="transmembrane region" description="Helical" evidence="1">
    <location>
        <begin position="46"/>
        <end position="64"/>
    </location>
</feature>
<name>A0A3P2AB13_9NEIS</name>
<evidence type="ECO:0000256" key="1">
    <source>
        <dbReference type="SAM" id="Phobius"/>
    </source>
</evidence>
<evidence type="ECO:0000313" key="2">
    <source>
        <dbReference type="EMBL" id="RRD90803.1"/>
    </source>
</evidence>
<protein>
    <submittedName>
        <fullName evidence="2">Uncharacterized protein</fullName>
    </submittedName>
</protein>
<keyword evidence="1" id="KW-0472">Membrane</keyword>
<sequence>MNTENLGLYVLIGIIAASLFGVLVQAGIKRGIIQHTPLPPKQRRKVLALLLFSIMIPTALPYIARTLQALFS</sequence>
<accession>A0A3P2AB13</accession>
<organism evidence="2 3">
    <name type="scientific">Conchiformibius steedae</name>
    <dbReference type="NCBI Taxonomy" id="153493"/>
    <lineage>
        <taxon>Bacteria</taxon>
        <taxon>Pseudomonadati</taxon>
        <taxon>Pseudomonadota</taxon>
        <taxon>Betaproteobacteria</taxon>
        <taxon>Neisseriales</taxon>
        <taxon>Neisseriaceae</taxon>
        <taxon>Conchiformibius</taxon>
    </lineage>
</organism>
<keyword evidence="1" id="KW-1133">Transmembrane helix</keyword>
<keyword evidence="3" id="KW-1185">Reference proteome</keyword>